<organism evidence="1 2">
    <name type="scientific">Lacipirellula limnantheis</name>
    <dbReference type="NCBI Taxonomy" id="2528024"/>
    <lineage>
        <taxon>Bacteria</taxon>
        <taxon>Pseudomonadati</taxon>
        <taxon>Planctomycetota</taxon>
        <taxon>Planctomycetia</taxon>
        <taxon>Pirellulales</taxon>
        <taxon>Lacipirellulaceae</taxon>
        <taxon>Lacipirellula</taxon>
    </lineage>
</organism>
<accession>A0A517TW30</accession>
<evidence type="ECO:0000313" key="2">
    <source>
        <dbReference type="Proteomes" id="UP000317909"/>
    </source>
</evidence>
<keyword evidence="2" id="KW-1185">Reference proteome</keyword>
<sequence length="36" mass="4488">MMWKFIVEKEDLTQRRKEECEPNKLPHFLRAFAPLR</sequence>
<dbReference type="KEGG" id="llh:I41_17610"/>
<dbReference type="EMBL" id="CP036339">
    <property type="protein sequence ID" value="QDT72581.1"/>
    <property type="molecule type" value="Genomic_DNA"/>
</dbReference>
<proteinExistence type="predicted"/>
<evidence type="ECO:0000313" key="1">
    <source>
        <dbReference type="EMBL" id="QDT72581.1"/>
    </source>
</evidence>
<protein>
    <submittedName>
        <fullName evidence="1">Uncharacterized protein</fullName>
    </submittedName>
</protein>
<reference evidence="1 2" key="1">
    <citation type="submission" date="2019-02" db="EMBL/GenBank/DDBJ databases">
        <title>Deep-cultivation of Planctomycetes and their phenomic and genomic characterization uncovers novel biology.</title>
        <authorList>
            <person name="Wiegand S."/>
            <person name="Jogler M."/>
            <person name="Boedeker C."/>
            <person name="Pinto D."/>
            <person name="Vollmers J."/>
            <person name="Rivas-Marin E."/>
            <person name="Kohn T."/>
            <person name="Peeters S.H."/>
            <person name="Heuer A."/>
            <person name="Rast P."/>
            <person name="Oberbeckmann S."/>
            <person name="Bunk B."/>
            <person name="Jeske O."/>
            <person name="Meyerdierks A."/>
            <person name="Storesund J.E."/>
            <person name="Kallscheuer N."/>
            <person name="Luecker S."/>
            <person name="Lage O.M."/>
            <person name="Pohl T."/>
            <person name="Merkel B.J."/>
            <person name="Hornburger P."/>
            <person name="Mueller R.-W."/>
            <person name="Bruemmer F."/>
            <person name="Labrenz M."/>
            <person name="Spormann A.M."/>
            <person name="Op den Camp H."/>
            <person name="Overmann J."/>
            <person name="Amann R."/>
            <person name="Jetten M.S.M."/>
            <person name="Mascher T."/>
            <person name="Medema M.H."/>
            <person name="Devos D.P."/>
            <person name="Kaster A.-K."/>
            <person name="Ovreas L."/>
            <person name="Rohde M."/>
            <person name="Galperin M.Y."/>
            <person name="Jogler C."/>
        </authorList>
    </citation>
    <scope>NUCLEOTIDE SEQUENCE [LARGE SCALE GENOMIC DNA]</scope>
    <source>
        <strain evidence="1 2">I41</strain>
    </source>
</reference>
<gene>
    <name evidence="1" type="ORF">I41_17610</name>
</gene>
<dbReference type="Proteomes" id="UP000317909">
    <property type="component" value="Chromosome"/>
</dbReference>
<dbReference type="AlphaFoldDB" id="A0A517TW30"/>
<name>A0A517TW30_9BACT</name>